<sequence>MFTNATIGVYEVVALLPSFLQKIPRLAGHGPAHIINANSSMFSNGDQKKLLIRPYVTEEMMKMAMIQNSNNDLNALQKLLSNGSVKPIVDSVSKFGDALSAYERILTSRTRKIAVGIDQAWKS</sequence>
<reference evidence="1 2" key="1">
    <citation type="journal article" date="2019" name="Nat. Ecol. Evol.">
        <title>Megaphylogeny resolves global patterns of mushroom evolution.</title>
        <authorList>
            <person name="Varga T."/>
            <person name="Krizsan K."/>
            <person name="Foldi C."/>
            <person name="Dima B."/>
            <person name="Sanchez-Garcia M."/>
            <person name="Sanchez-Ramirez S."/>
            <person name="Szollosi G.J."/>
            <person name="Szarkandi J.G."/>
            <person name="Papp V."/>
            <person name="Albert L."/>
            <person name="Andreopoulos W."/>
            <person name="Angelini C."/>
            <person name="Antonin V."/>
            <person name="Barry K.W."/>
            <person name="Bougher N.L."/>
            <person name="Buchanan P."/>
            <person name="Buyck B."/>
            <person name="Bense V."/>
            <person name="Catcheside P."/>
            <person name="Chovatia M."/>
            <person name="Cooper J."/>
            <person name="Damon W."/>
            <person name="Desjardin D."/>
            <person name="Finy P."/>
            <person name="Geml J."/>
            <person name="Haridas S."/>
            <person name="Hughes K."/>
            <person name="Justo A."/>
            <person name="Karasinski D."/>
            <person name="Kautmanova I."/>
            <person name="Kiss B."/>
            <person name="Kocsube S."/>
            <person name="Kotiranta H."/>
            <person name="LaButti K.M."/>
            <person name="Lechner B.E."/>
            <person name="Liimatainen K."/>
            <person name="Lipzen A."/>
            <person name="Lukacs Z."/>
            <person name="Mihaltcheva S."/>
            <person name="Morgado L.N."/>
            <person name="Niskanen T."/>
            <person name="Noordeloos M.E."/>
            <person name="Ohm R.A."/>
            <person name="Ortiz-Santana B."/>
            <person name="Ovrebo C."/>
            <person name="Racz N."/>
            <person name="Riley R."/>
            <person name="Savchenko A."/>
            <person name="Shiryaev A."/>
            <person name="Soop K."/>
            <person name="Spirin V."/>
            <person name="Szebenyi C."/>
            <person name="Tomsovsky M."/>
            <person name="Tulloss R.E."/>
            <person name="Uehling J."/>
            <person name="Grigoriev I.V."/>
            <person name="Vagvolgyi C."/>
            <person name="Papp T."/>
            <person name="Martin F.M."/>
            <person name="Miettinen O."/>
            <person name="Hibbett D.S."/>
            <person name="Nagy L.G."/>
        </authorList>
    </citation>
    <scope>NUCLEOTIDE SEQUENCE [LARGE SCALE GENOMIC DNA]</scope>
    <source>
        <strain evidence="1 2">CBS 166.37</strain>
    </source>
</reference>
<dbReference type="Proteomes" id="UP000308652">
    <property type="component" value="Unassembled WGS sequence"/>
</dbReference>
<protein>
    <submittedName>
        <fullName evidence="1">Uncharacterized protein</fullName>
    </submittedName>
</protein>
<dbReference type="AlphaFoldDB" id="A0A5C3MCV0"/>
<dbReference type="EMBL" id="ML213592">
    <property type="protein sequence ID" value="TFK43000.1"/>
    <property type="molecule type" value="Genomic_DNA"/>
</dbReference>
<evidence type="ECO:0000313" key="2">
    <source>
        <dbReference type="Proteomes" id="UP000308652"/>
    </source>
</evidence>
<accession>A0A5C3MCV0</accession>
<name>A0A5C3MCV0_9AGAR</name>
<keyword evidence="2" id="KW-1185">Reference proteome</keyword>
<evidence type="ECO:0000313" key="1">
    <source>
        <dbReference type="EMBL" id="TFK43000.1"/>
    </source>
</evidence>
<proteinExistence type="predicted"/>
<dbReference type="Gene3D" id="3.90.180.10">
    <property type="entry name" value="Medium-chain alcohol dehydrogenases, catalytic domain"/>
    <property type="match status" value="1"/>
</dbReference>
<dbReference type="OrthoDB" id="9930022at2759"/>
<organism evidence="1 2">
    <name type="scientific">Crucibulum laeve</name>
    <dbReference type="NCBI Taxonomy" id="68775"/>
    <lineage>
        <taxon>Eukaryota</taxon>
        <taxon>Fungi</taxon>
        <taxon>Dikarya</taxon>
        <taxon>Basidiomycota</taxon>
        <taxon>Agaricomycotina</taxon>
        <taxon>Agaricomycetes</taxon>
        <taxon>Agaricomycetidae</taxon>
        <taxon>Agaricales</taxon>
        <taxon>Agaricineae</taxon>
        <taxon>Nidulariaceae</taxon>
        <taxon>Crucibulum</taxon>
    </lineage>
</organism>
<dbReference type="Gene3D" id="3.40.50.720">
    <property type="entry name" value="NAD(P)-binding Rossmann-like Domain"/>
    <property type="match status" value="1"/>
</dbReference>
<gene>
    <name evidence="1" type="ORF">BDQ12DRAFT_663107</name>
</gene>